<dbReference type="AlphaFoldDB" id="A0A482VTY9"/>
<comment type="caution">
    <text evidence="2">The sequence shown here is derived from an EMBL/GenBank/DDBJ whole genome shotgun (WGS) entry which is preliminary data.</text>
</comment>
<proteinExistence type="predicted"/>
<dbReference type="Proteomes" id="UP000292052">
    <property type="component" value="Unassembled WGS sequence"/>
</dbReference>
<protein>
    <submittedName>
        <fullName evidence="2">Uncharacterized protein</fullName>
    </submittedName>
</protein>
<dbReference type="EMBL" id="QDEB01068244">
    <property type="protein sequence ID" value="RZC35737.1"/>
    <property type="molecule type" value="Genomic_DNA"/>
</dbReference>
<accession>A0A482VTY9</accession>
<gene>
    <name evidence="2" type="ORF">BDFB_003825</name>
</gene>
<dbReference type="OrthoDB" id="6365503at2759"/>
<sequence>MTQNRKRGRSHHEDEVEFMPLSKRINNLHINNGLLLENSNPIGAAEWGPGPPNFAHQLPESPPSSVQSLDWNSIPQYSPDLSESQNPHYFNINKLLFEMYVERLQRGCHQV</sequence>
<evidence type="ECO:0000313" key="3">
    <source>
        <dbReference type="Proteomes" id="UP000292052"/>
    </source>
</evidence>
<evidence type="ECO:0000313" key="2">
    <source>
        <dbReference type="EMBL" id="RZC35737.1"/>
    </source>
</evidence>
<evidence type="ECO:0000256" key="1">
    <source>
        <dbReference type="SAM" id="MobiDB-lite"/>
    </source>
</evidence>
<keyword evidence="3" id="KW-1185">Reference proteome</keyword>
<organism evidence="2 3">
    <name type="scientific">Asbolus verrucosus</name>
    <name type="common">Desert ironclad beetle</name>
    <dbReference type="NCBI Taxonomy" id="1661398"/>
    <lineage>
        <taxon>Eukaryota</taxon>
        <taxon>Metazoa</taxon>
        <taxon>Ecdysozoa</taxon>
        <taxon>Arthropoda</taxon>
        <taxon>Hexapoda</taxon>
        <taxon>Insecta</taxon>
        <taxon>Pterygota</taxon>
        <taxon>Neoptera</taxon>
        <taxon>Endopterygota</taxon>
        <taxon>Coleoptera</taxon>
        <taxon>Polyphaga</taxon>
        <taxon>Cucujiformia</taxon>
        <taxon>Tenebrionidae</taxon>
        <taxon>Pimeliinae</taxon>
        <taxon>Asbolus</taxon>
    </lineage>
</organism>
<feature type="region of interest" description="Disordered" evidence="1">
    <location>
        <begin position="46"/>
        <end position="71"/>
    </location>
</feature>
<name>A0A482VTY9_ASBVE</name>
<reference evidence="2 3" key="1">
    <citation type="submission" date="2017-03" db="EMBL/GenBank/DDBJ databases">
        <title>Genome of the blue death feigning beetle - Asbolus verrucosus.</title>
        <authorList>
            <person name="Rider S.D."/>
        </authorList>
    </citation>
    <scope>NUCLEOTIDE SEQUENCE [LARGE SCALE GENOMIC DNA]</scope>
    <source>
        <strain evidence="2">Butters</strain>
        <tissue evidence="2">Head and leg muscle</tissue>
    </source>
</reference>